<dbReference type="Pfam" id="PF02940">
    <property type="entry name" value="mRNA_triPase"/>
    <property type="match status" value="1"/>
</dbReference>
<evidence type="ECO:0000256" key="5">
    <source>
        <dbReference type="ARBA" id="ARBA00022801"/>
    </source>
</evidence>
<feature type="compositionally biased region" description="Polar residues" evidence="9">
    <location>
        <begin position="312"/>
        <end position="336"/>
    </location>
</feature>
<evidence type="ECO:0000256" key="4">
    <source>
        <dbReference type="ARBA" id="ARBA00022664"/>
    </source>
</evidence>
<keyword evidence="12" id="KW-1185">Reference proteome</keyword>
<comment type="cofactor">
    <cofactor evidence="1 8">
        <name>Mg(2+)</name>
        <dbReference type="ChEBI" id="CHEBI:18420"/>
    </cofactor>
</comment>
<feature type="compositionally biased region" description="Polar residues" evidence="9">
    <location>
        <begin position="364"/>
        <end position="383"/>
    </location>
</feature>
<dbReference type="GO" id="GO:0140818">
    <property type="term" value="F:mRNA 5'-triphosphate monophosphatase activity"/>
    <property type="evidence" value="ECO:0007669"/>
    <property type="project" value="UniProtKB-EC"/>
</dbReference>
<feature type="compositionally biased region" description="Polar residues" evidence="9">
    <location>
        <begin position="1"/>
        <end position="12"/>
    </location>
</feature>
<feature type="compositionally biased region" description="Polar residues" evidence="9">
    <location>
        <begin position="92"/>
        <end position="115"/>
    </location>
</feature>
<proteinExistence type="inferred from homology"/>
<comment type="function">
    <text evidence="8">First step of mRNA capping. Converts the 5'-triphosphate end of a nascent mRNA chain into a diphosphate end.</text>
</comment>
<feature type="compositionally biased region" description="Low complexity" evidence="9">
    <location>
        <begin position="38"/>
        <end position="49"/>
    </location>
</feature>
<dbReference type="InterPro" id="IPR004206">
    <property type="entry name" value="mRNA_triPase_Cet1"/>
</dbReference>
<evidence type="ECO:0000256" key="6">
    <source>
        <dbReference type="ARBA" id="ARBA00023242"/>
    </source>
</evidence>
<evidence type="ECO:0000313" key="11">
    <source>
        <dbReference type="EMBL" id="RFU30352.1"/>
    </source>
</evidence>
<evidence type="ECO:0000256" key="9">
    <source>
        <dbReference type="SAM" id="MobiDB-lite"/>
    </source>
</evidence>
<keyword evidence="5 8" id="KW-0378">Hydrolase</keyword>
<feature type="compositionally biased region" description="Polar residues" evidence="9">
    <location>
        <begin position="239"/>
        <end position="290"/>
    </location>
</feature>
<comment type="caution">
    <text evidence="11">The sequence shown here is derived from an EMBL/GenBank/DDBJ whole genome shotgun (WGS) entry which is preliminary data.</text>
</comment>
<feature type="domain" description="mRNA triphosphatase Cet1-like" evidence="10">
    <location>
        <begin position="483"/>
        <end position="727"/>
    </location>
</feature>
<dbReference type="GO" id="GO:0031533">
    <property type="term" value="C:mRNA capping enzyme complex"/>
    <property type="evidence" value="ECO:0007669"/>
    <property type="project" value="UniProtKB-UniRule"/>
</dbReference>
<dbReference type="Gene3D" id="3.20.100.10">
    <property type="entry name" value="mRNA triphosphatase Cet1-like"/>
    <property type="match status" value="1"/>
</dbReference>
<name>A0A3E2HB35_SCYLI</name>
<evidence type="ECO:0000256" key="3">
    <source>
        <dbReference type="ARBA" id="ARBA00006345"/>
    </source>
</evidence>
<dbReference type="EMBL" id="NCSJ02000102">
    <property type="protein sequence ID" value="RFU30352.1"/>
    <property type="molecule type" value="Genomic_DNA"/>
</dbReference>
<dbReference type="InterPro" id="IPR037009">
    <property type="entry name" value="mRNA_triPase_Cet1_sf"/>
</dbReference>
<evidence type="ECO:0000256" key="1">
    <source>
        <dbReference type="ARBA" id="ARBA00001946"/>
    </source>
</evidence>
<keyword evidence="4 8" id="KW-0507">mRNA processing</keyword>
<dbReference type="GO" id="GO:0006370">
    <property type="term" value="P:7-methylguanosine mRNA capping"/>
    <property type="evidence" value="ECO:0007669"/>
    <property type="project" value="UniProtKB-UniRule"/>
</dbReference>
<dbReference type="InterPro" id="IPR033469">
    <property type="entry name" value="CYTH-like_dom_sf"/>
</dbReference>
<dbReference type="GO" id="GO:0004651">
    <property type="term" value="F:polynucleotide 5'-phosphatase activity"/>
    <property type="evidence" value="ECO:0007669"/>
    <property type="project" value="UniProtKB-UniRule"/>
</dbReference>
<dbReference type="EC" id="3.6.1.74" evidence="8"/>
<evidence type="ECO:0000256" key="8">
    <source>
        <dbReference type="RuleBase" id="RU367053"/>
    </source>
</evidence>
<dbReference type="SUPFAM" id="SSF55154">
    <property type="entry name" value="CYTH-like phosphatases"/>
    <property type="match status" value="1"/>
</dbReference>
<keyword evidence="8" id="KW-0506">mRNA capping</keyword>
<comment type="subcellular location">
    <subcellularLocation>
        <location evidence="2 8">Nucleus</location>
    </subcellularLocation>
</comment>
<dbReference type="STRING" id="5539.A0A3E2HB35"/>
<dbReference type="OrthoDB" id="272147at2759"/>
<accession>A0A3E2HB35</accession>
<comment type="subunit">
    <text evidence="8">Heterodimer. The mRNA-capping enzyme is composed of two separate chains alpha and beta, respectively a mRNA guanylyltransferase and an mRNA 5'-triphosphate monophosphatase.</text>
</comment>
<organism evidence="11 12">
    <name type="scientific">Scytalidium lignicola</name>
    <name type="common">Hyphomycete</name>
    <dbReference type="NCBI Taxonomy" id="5539"/>
    <lineage>
        <taxon>Eukaryota</taxon>
        <taxon>Fungi</taxon>
        <taxon>Dikarya</taxon>
        <taxon>Ascomycota</taxon>
        <taxon>Pezizomycotina</taxon>
        <taxon>Leotiomycetes</taxon>
        <taxon>Leotiomycetes incertae sedis</taxon>
        <taxon>Scytalidium</taxon>
    </lineage>
</organism>
<evidence type="ECO:0000256" key="7">
    <source>
        <dbReference type="ARBA" id="ARBA00047740"/>
    </source>
</evidence>
<feature type="non-terminal residue" evidence="11">
    <location>
        <position position="768"/>
    </location>
</feature>
<dbReference type="Proteomes" id="UP000258309">
    <property type="component" value="Unassembled WGS sequence"/>
</dbReference>
<evidence type="ECO:0000313" key="12">
    <source>
        <dbReference type="Proteomes" id="UP000258309"/>
    </source>
</evidence>
<evidence type="ECO:0000256" key="2">
    <source>
        <dbReference type="ARBA" id="ARBA00004123"/>
    </source>
</evidence>
<reference evidence="11 12" key="1">
    <citation type="submission" date="2018-05" db="EMBL/GenBank/DDBJ databases">
        <title>Draft genome sequence of Scytalidium lignicola DSM 105466, a ubiquitous saprotrophic fungus.</title>
        <authorList>
            <person name="Buettner E."/>
            <person name="Gebauer A.M."/>
            <person name="Hofrichter M."/>
            <person name="Liers C."/>
            <person name="Kellner H."/>
        </authorList>
    </citation>
    <scope>NUCLEOTIDE SEQUENCE [LARGE SCALE GENOMIC DNA]</scope>
    <source>
        <strain evidence="11 12">DSM 105466</strain>
    </source>
</reference>
<comment type="similarity">
    <text evidence="3 8">Belongs to the fungal TPase family.</text>
</comment>
<dbReference type="OMA" id="YFAQQRS"/>
<feature type="non-terminal residue" evidence="11">
    <location>
        <position position="1"/>
    </location>
</feature>
<dbReference type="PANTHER" id="PTHR28118:SF1">
    <property type="entry name" value="POLYNUCLEOTIDE 5'-TRIPHOSPHATASE CTL1-RELATED"/>
    <property type="match status" value="1"/>
</dbReference>
<feature type="compositionally biased region" description="Polar residues" evidence="9">
    <location>
        <begin position="144"/>
        <end position="160"/>
    </location>
</feature>
<comment type="catalytic activity">
    <reaction evidence="7">
        <text>a 5'-end triphospho-ribonucleoside in mRNA + H2O = a 5'-end diphospho-ribonucleoside in mRNA + phosphate + H(+)</text>
        <dbReference type="Rhea" id="RHEA:67004"/>
        <dbReference type="Rhea" id="RHEA-COMP:17164"/>
        <dbReference type="Rhea" id="RHEA-COMP:17165"/>
        <dbReference type="ChEBI" id="CHEBI:15377"/>
        <dbReference type="ChEBI" id="CHEBI:15378"/>
        <dbReference type="ChEBI" id="CHEBI:43474"/>
        <dbReference type="ChEBI" id="CHEBI:167616"/>
        <dbReference type="ChEBI" id="CHEBI:167618"/>
        <dbReference type="EC" id="3.6.1.74"/>
    </reaction>
    <physiologicalReaction direction="left-to-right" evidence="7">
        <dbReference type="Rhea" id="RHEA:67005"/>
    </physiologicalReaction>
</comment>
<dbReference type="AlphaFoldDB" id="A0A3E2HB35"/>
<feature type="compositionally biased region" description="Polar residues" evidence="9">
    <location>
        <begin position="427"/>
        <end position="444"/>
    </location>
</feature>
<protein>
    <recommendedName>
        <fullName evidence="8">mRNA-capping enzyme subunit beta</fullName>
        <ecNumber evidence="8">3.6.1.74</ecNumber>
    </recommendedName>
    <alternativeName>
        <fullName evidence="8">mRNA 5'-phosphatase</fullName>
    </alternativeName>
    <alternativeName>
        <fullName evidence="8">mRNA 5'-triphosphate monophosphatase</fullName>
    </alternativeName>
</protein>
<sequence length="768" mass="84896">MDLRSIINTDGGDTSVPKPAAPVTPIQAPQGYRDYRRPSQSSPAQHASQDYGPPSGAPYASPNTYRADPQARPPPPPPLQAPPQSDYFSPGGSYSAQAVQSPYRQTPSSAVSTGQYPFPQTFQTPQSPAQHHQYPHTLQRGDSYRQSSVPPPHLQNQSAHGSPAPQTPPIGIPGGNPYFQHQRSHSSISTSTPTSAQSQPPQYNQYPQDSPVISNHPAPQKLSQSQQSQPATPLGPPLQRQSTGGFTQPTSPYQQRGSSTGPFSTYQHTSPVARTASIPRQPTTPLTSGYDSHRTSTSDPQPKSVSERDRSLSISPKTRITSLPRGNSVTEQQQSEDIYMNSAKRKIEDRSSVAEESRRFESPQIKQEINGNYQMQSTVQSSPGQPPKKRVRYTEPPIWARSVTGRPKRYGPIPTNPSKLNGKQMASHYTTSGPTSTGVRAESNGTKQHTQLATSQSIRHIETSTPELLGQWEPSILGTRPTDAMTKLLADWIYLKVVSRADIGELSSRGVEVEIEAKLGQLIDSDTNQRYYIPVQSECILAETGRVRFVSSMTEGQHKFLNDFLNGKVQETFPGNPEQTKKRVPIVYKHRYERDRFFELPPAAQAHLPAAVRAQLNPRHAVKVRATYDKKDGRLINKIIKARVADLDIYNPQCPLDCRISVNLEMSWDGDLESLIASDGPRQPDRIKDRLSYTQSHYQIDLTQVSQEKVVNGAMKIEKEHELEIEIATAAVREHGQRAAAGEQNEYVTLVEGLLDNVRVLARAVPPQ</sequence>
<feature type="region of interest" description="Disordered" evidence="9">
    <location>
        <begin position="1"/>
        <end position="444"/>
    </location>
</feature>
<feature type="compositionally biased region" description="Low complexity" evidence="9">
    <location>
        <begin position="117"/>
        <end position="126"/>
    </location>
</feature>
<feature type="compositionally biased region" description="Pro residues" evidence="9">
    <location>
        <begin position="71"/>
        <end position="81"/>
    </location>
</feature>
<keyword evidence="6 8" id="KW-0539">Nucleus</keyword>
<dbReference type="InterPro" id="IPR040343">
    <property type="entry name" value="Cet1/Ctl1"/>
</dbReference>
<dbReference type="PANTHER" id="PTHR28118">
    <property type="entry name" value="POLYNUCLEOTIDE 5'-TRIPHOSPHATASE-RELATED"/>
    <property type="match status" value="1"/>
</dbReference>
<feature type="compositionally biased region" description="Basic and acidic residues" evidence="9">
    <location>
        <begin position="345"/>
        <end position="361"/>
    </location>
</feature>
<evidence type="ECO:0000259" key="10">
    <source>
        <dbReference type="Pfam" id="PF02940"/>
    </source>
</evidence>
<dbReference type="CDD" id="cd07470">
    <property type="entry name" value="CYTH-like_mRNA_RTPase"/>
    <property type="match status" value="1"/>
</dbReference>
<gene>
    <name evidence="11" type="ORF">B7463_g5994</name>
</gene>
<feature type="compositionally biased region" description="Low complexity" evidence="9">
    <location>
        <begin position="185"/>
        <end position="211"/>
    </location>
</feature>